<sequence length="225" mass="25046">MSMFSKIFGGGKKQPAAPTTQESIQQLRETEEMLVKKQEFLEKKIDAEVAQAKKHGTKNKRLALHALKRKKQYEKQLNHIDGVLTTIEFQREALENASTNAEVLQVMGAAARAMKTAHNEMDVDQVHDLMEDIAEQQEVANEIAEAISNPVGFGNEVDEDELLKELEDLEQQELDKQLLDVAPTPSNLDRLPEAPSTELPAAVPAHRAKKDVDDDLADLEAWAAS</sequence>
<comment type="subcellular location">
    <subcellularLocation>
        <location evidence="1">Late endosome</location>
    </subcellularLocation>
</comment>
<dbReference type="Pfam" id="PF03357">
    <property type="entry name" value="Snf7"/>
    <property type="match status" value="1"/>
</dbReference>
<evidence type="ECO:0000313" key="7">
    <source>
        <dbReference type="Proteomes" id="UP001175271"/>
    </source>
</evidence>
<dbReference type="FunFam" id="1.10.287.1060:FF:000001">
    <property type="entry name" value="Charged multivesicular body protein 4b"/>
    <property type="match status" value="1"/>
</dbReference>
<evidence type="ECO:0000256" key="1">
    <source>
        <dbReference type="ARBA" id="ARBA00004603"/>
    </source>
</evidence>
<organism evidence="6 7">
    <name type="scientific">Steinernema hermaphroditum</name>
    <dbReference type="NCBI Taxonomy" id="289476"/>
    <lineage>
        <taxon>Eukaryota</taxon>
        <taxon>Metazoa</taxon>
        <taxon>Ecdysozoa</taxon>
        <taxon>Nematoda</taxon>
        <taxon>Chromadorea</taxon>
        <taxon>Rhabditida</taxon>
        <taxon>Tylenchina</taxon>
        <taxon>Panagrolaimomorpha</taxon>
        <taxon>Strongyloidoidea</taxon>
        <taxon>Steinernematidae</taxon>
        <taxon>Steinernema</taxon>
    </lineage>
</organism>
<dbReference type="EMBL" id="JAUCMV010000005">
    <property type="protein sequence ID" value="KAK0393617.1"/>
    <property type="molecule type" value="Genomic_DNA"/>
</dbReference>
<dbReference type="PANTHER" id="PTHR22761:SF10">
    <property type="entry name" value="GH13992P"/>
    <property type="match status" value="1"/>
</dbReference>
<keyword evidence="3" id="KW-0967">Endosome</keyword>
<comment type="caution">
    <text evidence="6">The sequence shown here is derived from an EMBL/GenBank/DDBJ whole genome shotgun (WGS) entry which is preliminary data.</text>
</comment>
<keyword evidence="7" id="KW-1185">Reference proteome</keyword>
<accession>A0AA39LDW1</accession>
<dbReference type="GO" id="GO:0032511">
    <property type="term" value="P:late endosome to vacuole transport via multivesicular body sorting pathway"/>
    <property type="evidence" value="ECO:0007669"/>
    <property type="project" value="TreeGrafter"/>
</dbReference>
<evidence type="ECO:0000256" key="4">
    <source>
        <dbReference type="ARBA" id="ARBA00023054"/>
    </source>
</evidence>
<protein>
    <recommendedName>
        <fullName evidence="8">Charged multivesicular body protein 4b</fullName>
    </recommendedName>
</protein>
<evidence type="ECO:0000313" key="6">
    <source>
        <dbReference type="EMBL" id="KAK0393617.1"/>
    </source>
</evidence>
<evidence type="ECO:0000256" key="5">
    <source>
        <dbReference type="SAM" id="MobiDB-lite"/>
    </source>
</evidence>
<proteinExistence type="inferred from homology"/>
<reference evidence="6" key="1">
    <citation type="submission" date="2023-06" db="EMBL/GenBank/DDBJ databases">
        <title>Genomic analysis of the entomopathogenic nematode Steinernema hermaphroditum.</title>
        <authorList>
            <person name="Schwarz E.M."/>
            <person name="Heppert J.K."/>
            <person name="Baniya A."/>
            <person name="Schwartz H.T."/>
            <person name="Tan C.-H."/>
            <person name="Antoshechkin I."/>
            <person name="Sternberg P.W."/>
            <person name="Goodrich-Blair H."/>
            <person name="Dillman A.R."/>
        </authorList>
    </citation>
    <scope>NUCLEOTIDE SEQUENCE</scope>
    <source>
        <strain evidence="6">PS9179</strain>
        <tissue evidence="6">Whole animal</tissue>
    </source>
</reference>
<evidence type="ECO:0000256" key="2">
    <source>
        <dbReference type="ARBA" id="ARBA00006190"/>
    </source>
</evidence>
<dbReference type="Gene3D" id="6.10.250.1710">
    <property type="match status" value="1"/>
</dbReference>
<evidence type="ECO:0000256" key="3">
    <source>
        <dbReference type="ARBA" id="ARBA00022753"/>
    </source>
</evidence>
<evidence type="ECO:0008006" key="8">
    <source>
        <dbReference type="Google" id="ProtNLM"/>
    </source>
</evidence>
<dbReference type="GO" id="GO:0006900">
    <property type="term" value="P:vesicle budding from membrane"/>
    <property type="evidence" value="ECO:0007669"/>
    <property type="project" value="TreeGrafter"/>
</dbReference>
<feature type="region of interest" description="Disordered" evidence="5">
    <location>
        <begin position="183"/>
        <end position="213"/>
    </location>
</feature>
<dbReference type="Gene3D" id="1.10.287.1060">
    <property type="entry name" value="ESAT-6-like"/>
    <property type="match status" value="1"/>
</dbReference>
<gene>
    <name evidence="6" type="ORF">QR680_000310</name>
</gene>
<name>A0AA39LDW1_9BILA</name>
<feature type="region of interest" description="Disordered" evidence="5">
    <location>
        <begin position="1"/>
        <end position="24"/>
    </location>
</feature>
<dbReference type="InterPro" id="IPR005024">
    <property type="entry name" value="Snf7_fam"/>
</dbReference>
<dbReference type="GO" id="GO:0005771">
    <property type="term" value="C:multivesicular body"/>
    <property type="evidence" value="ECO:0007669"/>
    <property type="project" value="TreeGrafter"/>
</dbReference>
<dbReference type="Proteomes" id="UP001175271">
    <property type="component" value="Unassembled WGS sequence"/>
</dbReference>
<dbReference type="PANTHER" id="PTHR22761">
    <property type="entry name" value="CHARGED MULTIVESICULAR BODY PROTEIN"/>
    <property type="match status" value="1"/>
</dbReference>
<dbReference type="GO" id="GO:0000815">
    <property type="term" value="C:ESCRT III complex"/>
    <property type="evidence" value="ECO:0007669"/>
    <property type="project" value="TreeGrafter"/>
</dbReference>
<comment type="similarity">
    <text evidence="2">Belongs to the SNF7 family.</text>
</comment>
<dbReference type="AlphaFoldDB" id="A0AA39LDW1"/>
<dbReference type="GO" id="GO:0009898">
    <property type="term" value="C:cytoplasmic side of plasma membrane"/>
    <property type="evidence" value="ECO:0007669"/>
    <property type="project" value="TreeGrafter"/>
</dbReference>
<keyword evidence="4" id="KW-0175">Coiled coil</keyword>